<dbReference type="Proteomes" id="UP000886501">
    <property type="component" value="Unassembled WGS sequence"/>
</dbReference>
<gene>
    <name evidence="1" type="ORF">BDM02DRAFT_3109053</name>
</gene>
<reference evidence="1" key="2">
    <citation type="journal article" date="2020" name="Nat. Commun.">
        <title>Large-scale genome sequencing of mycorrhizal fungi provides insights into the early evolution of symbiotic traits.</title>
        <authorList>
            <person name="Miyauchi S."/>
            <person name="Kiss E."/>
            <person name="Kuo A."/>
            <person name="Drula E."/>
            <person name="Kohler A."/>
            <person name="Sanchez-Garcia M."/>
            <person name="Morin E."/>
            <person name="Andreopoulos B."/>
            <person name="Barry K.W."/>
            <person name="Bonito G."/>
            <person name="Buee M."/>
            <person name="Carver A."/>
            <person name="Chen C."/>
            <person name="Cichocki N."/>
            <person name="Clum A."/>
            <person name="Culley D."/>
            <person name="Crous P.W."/>
            <person name="Fauchery L."/>
            <person name="Girlanda M."/>
            <person name="Hayes R.D."/>
            <person name="Keri Z."/>
            <person name="LaButti K."/>
            <person name="Lipzen A."/>
            <person name="Lombard V."/>
            <person name="Magnuson J."/>
            <person name="Maillard F."/>
            <person name="Murat C."/>
            <person name="Nolan M."/>
            <person name="Ohm R.A."/>
            <person name="Pangilinan J."/>
            <person name="Pereira M.F."/>
            <person name="Perotto S."/>
            <person name="Peter M."/>
            <person name="Pfister S."/>
            <person name="Riley R."/>
            <person name="Sitrit Y."/>
            <person name="Stielow J.B."/>
            <person name="Szollosi G."/>
            <person name="Zifcakova L."/>
            <person name="Stursova M."/>
            <person name="Spatafora J.W."/>
            <person name="Tedersoo L."/>
            <person name="Vaario L.M."/>
            <person name="Yamada A."/>
            <person name="Yan M."/>
            <person name="Wang P."/>
            <person name="Xu J."/>
            <person name="Bruns T."/>
            <person name="Baldrian P."/>
            <person name="Vilgalys R."/>
            <person name="Dunand C."/>
            <person name="Henrissat B."/>
            <person name="Grigoriev I.V."/>
            <person name="Hibbett D."/>
            <person name="Nagy L.G."/>
            <person name="Martin F.M."/>
        </authorList>
    </citation>
    <scope>NUCLEOTIDE SEQUENCE</scope>
    <source>
        <strain evidence="1">P2</strain>
    </source>
</reference>
<name>A0ACB6ZSC8_THEGA</name>
<keyword evidence="2" id="KW-1185">Reference proteome</keyword>
<proteinExistence type="predicted"/>
<evidence type="ECO:0000313" key="2">
    <source>
        <dbReference type="Proteomes" id="UP000886501"/>
    </source>
</evidence>
<reference evidence="1" key="1">
    <citation type="submission" date="2019-10" db="EMBL/GenBank/DDBJ databases">
        <authorList>
            <consortium name="DOE Joint Genome Institute"/>
            <person name="Kuo A."/>
            <person name="Miyauchi S."/>
            <person name="Kiss E."/>
            <person name="Drula E."/>
            <person name="Kohler A."/>
            <person name="Sanchez-Garcia M."/>
            <person name="Andreopoulos B."/>
            <person name="Barry K.W."/>
            <person name="Bonito G."/>
            <person name="Buee M."/>
            <person name="Carver A."/>
            <person name="Chen C."/>
            <person name="Cichocki N."/>
            <person name="Clum A."/>
            <person name="Culley D."/>
            <person name="Crous P.W."/>
            <person name="Fauchery L."/>
            <person name="Girlanda M."/>
            <person name="Hayes R."/>
            <person name="Keri Z."/>
            <person name="Labutti K."/>
            <person name="Lipzen A."/>
            <person name="Lombard V."/>
            <person name="Magnuson J."/>
            <person name="Maillard F."/>
            <person name="Morin E."/>
            <person name="Murat C."/>
            <person name="Nolan M."/>
            <person name="Ohm R."/>
            <person name="Pangilinan J."/>
            <person name="Pereira M."/>
            <person name="Perotto S."/>
            <person name="Peter M."/>
            <person name="Riley R."/>
            <person name="Sitrit Y."/>
            <person name="Stielow B."/>
            <person name="Szollosi G."/>
            <person name="Zifcakova L."/>
            <person name="Stursova M."/>
            <person name="Spatafora J.W."/>
            <person name="Tedersoo L."/>
            <person name="Vaario L.-M."/>
            <person name="Yamada A."/>
            <person name="Yan M."/>
            <person name="Wang P."/>
            <person name="Xu J."/>
            <person name="Bruns T."/>
            <person name="Baldrian P."/>
            <person name="Vilgalys R."/>
            <person name="Henrissat B."/>
            <person name="Grigoriev I.V."/>
            <person name="Hibbett D."/>
            <person name="Nagy L.G."/>
            <person name="Martin F.M."/>
        </authorList>
    </citation>
    <scope>NUCLEOTIDE SEQUENCE</scope>
    <source>
        <strain evidence="1">P2</strain>
    </source>
</reference>
<organism evidence="1 2">
    <name type="scientific">Thelephora ganbajun</name>
    <name type="common">Ganba fungus</name>
    <dbReference type="NCBI Taxonomy" id="370292"/>
    <lineage>
        <taxon>Eukaryota</taxon>
        <taxon>Fungi</taxon>
        <taxon>Dikarya</taxon>
        <taxon>Basidiomycota</taxon>
        <taxon>Agaricomycotina</taxon>
        <taxon>Agaricomycetes</taxon>
        <taxon>Thelephorales</taxon>
        <taxon>Thelephoraceae</taxon>
        <taxon>Thelephora</taxon>
    </lineage>
</organism>
<protein>
    <submittedName>
        <fullName evidence="1">Uncharacterized protein</fullName>
    </submittedName>
</protein>
<evidence type="ECO:0000313" key="1">
    <source>
        <dbReference type="EMBL" id="KAF9652512.1"/>
    </source>
</evidence>
<comment type="caution">
    <text evidence="1">The sequence shown here is derived from an EMBL/GenBank/DDBJ whole genome shotgun (WGS) entry which is preliminary data.</text>
</comment>
<dbReference type="EMBL" id="MU117968">
    <property type="protein sequence ID" value="KAF9652512.1"/>
    <property type="molecule type" value="Genomic_DNA"/>
</dbReference>
<accession>A0ACB6ZSC8</accession>
<sequence>MTKSCGSIPLPTAPVPTPLSWVENFDEVVIPHSEPLPGRSDSKPVAPSLPENPMQPYQTILERRSKRKAPDEDDDHIPKPPPAKRPRRDSGGSIYLRPTLWKREGQTSVFGWARWMFARSKQ</sequence>